<organism evidence="2 3">
    <name type="scientific">Mesonia hippocampi</name>
    <dbReference type="NCBI Taxonomy" id="1628250"/>
    <lineage>
        <taxon>Bacteria</taxon>
        <taxon>Pseudomonadati</taxon>
        <taxon>Bacteroidota</taxon>
        <taxon>Flavobacteriia</taxon>
        <taxon>Flavobacteriales</taxon>
        <taxon>Flavobacteriaceae</taxon>
        <taxon>Mesonia</taxon>
    </lineage>
</organism>
<protein>
    <recommendedName>
        <fullName evidence="1">Knr4/Smi1-like domain-containing protein</fullName>
    </recommendedName>
</protein>
<dbReference type="Gene3D" id="3.40.1580.10">
    <property type="entry name" value="SMI1/KNR4-like"/>
    <property type="match status" value="1"/>
</dbReference>
<accession>A0A840EFH9</accession>
<name>A0A840EFH9_9FLAO</name>
<reference evidence="2 3" key="1">
    <citation type="submission" date="2020-08" db="EMBL/GenBank/DDBJ databases">
        <title>Genomic Encyclopedia of Type Strains, Phase IV (KMG-IV): sequencing the most valuable type-strain genomes for metagenomic binning, comparative biology and taxonomic classification.</title>
        <authorList>
            <person name="Goeker M."/>
        </authorList>
    </citation>
    <scope>NUCLEOTIDE SEQUENCE [LARGE SCALE GENOMIC DNA]</scope>
    <source>
        <strain evidence="2 3">DSM 29568</strain>
    </source>
</reference>
<dbReference type="RefSeq" id="WP_183475609.1">
    <property type="nucleotide sequence ID" value="NZ_JACIFO010000001.1"/>
</dbReference>
<sequence length="341" mass="39644">MKKPVTVPKEARWNEDDYEWELGIRNKKGDKIGEWSWWEASEGYLSCHAFFTDDGNLVSVKRFHPNGECSLELSYNQEGKELSVYYASEEDTMEYFPENRFKNAWKAERIVGSSPKAYNFYDKAGRQLSVLGNHTAEIEKLKTAPENETAEQAIKRLNKVISLLTENKDLDEEIIEELDILHKPHHIKTVTETELNTYEKHLGVQFPPSYKEFVLKHGFIKFGEVNDFNRMLFSDYNVLSDSLAYWGIDSEKAFSKETKNRLDKIITFSYGDEGLQIEWFHCFDYNTLNPETGEVSVMDFCQDDSNTPLENSTTITCKGRGFDKHMSSIVDKEIEMLLMEY</sequence>
<dbReference type="SUPFAM" id="SSF160631">
    <property type="entry name" value="SMI1/KNR4-like"/>
    <property type="match status" value="1"/>
</dbReference>
<dbReference type="Pfam" id="PF14568">
    <property type="entry name" value="SUKH_6"/>
    <property type="match status" value="1"/>
</dbReference>
<dbReference type="Proteomes" id="UP000553034">
    <property type="component" value="Unassembled WGS sequence"/>
</dbReference>
<dbReference type="EMBL" id="JACIFO010000001">
    <property type="protein sequence ID" value="MBB4117962.1"/>
    <property type="molecule type" value="Genomic_DNA"/>
</dbReference>
<proteinExistence type="predicted"/>
<dbReference type="SMART" id="SM00860">
    <property type="entry name" value="SMI1_KNR4"/>
    <property type="match status" value="1"/>
</dbReference>
<keyword evidence="3" id="KW-1185">Reference proteome</keyword>
<comment type="caution">
    <text evidence="2">The sequence shown here is derived from an EMBL/GenBank/DDBJ whole genome shotgun (WGS) entry which is preliminary data.</text>
</comment>
<dbReference type="AlphaFoldDB" id="A0A840EFH9"/>
<dbReference type="InterPro" id="IPR018958">
    <property type="entry name" value="Knr4/Smi1-like_dom"/>
</dbReference>
<evidence type="ECO:0000259" key="1">
    <source>
        <dbReference type="SMART" id="SM00860"/>
    </source>
</evidence>
<evidence type="ECO:0000313" key="3">
    <source>
        <dbReference type="Proteomes" id="UP000553034"/>
    </source>
</evidence>
<gene>
    <name evidence="2" type="ORF">GGR32_000234</name>
</gene>
<dbReference type="InterPro" id="IPR037883">
    <property type="entry name" value="Knr4/Smi1-like_sf"/>
</dbReference>
<evidence type="ECO:0000313" key="2">
    <source>
        <dbReference type="EMBL" id="MBB4117962.1"/>
    </source>
</evidence>
<feature type="domain" description="Knr4/Smi1-like" evidence="1">
    <location>
        <begin position="189"/>
        <end position="328"/>
    </location>
</feature>